<evidence type="ECO:0000259" key="2">
    <source>
        <dbReference type="Pfam" id="PF19584"/>
    </source>
</evidence>
<dbReference type="Pfam" id="PF19584">
    <property type="entry name" value="MCAfunc"/>
    <property type="match status" value="1"/>
</dbReference>
<proteinExistence type="predicted"/>
<dbReference type="Proteomes" id="UP000249390">
    <property type="component" value="Unassembled WGS sequence"/>
</dbReference>
<feature type="transmembrane region" description="Helical" evidence="1">
    <location>
        <begin position="6"/>
        <end position="26"/>
    </location>
</feature>
<dbReference type="InterPro" id="IPR045766">
    <property type="entry name" value="MCAfunc"/>
</dbReference>
<name>A0A328E588_9ASTE</name>
<organism evidence="3 4">
    <name type="scientific">Cuscuta australis</name>
    <dbReference type="NCBI Taxonomy" id="267555"/>
    <lineage>
        <taxon>Eukaryota</taxon>
        <taxon>Viridiplantae</taxon>
        <taxon>Streptophyta</taxon>
        <taxon>Embryophyta</taxon>
        <taxon>Tracheophyta</taxon>
        <taxon>Spermatophyta</taxon>
        <taxon>Magnoliopsida</taxon>
        <taxon>eudicotyledons</taxon>
        <taxon>Gunneridae</taxon>
        <taxon>Pentapetalae</taxon>
        <taxon>asterids</taxon>
        <taxon>lamiids</taxon>
        <taxon>Solanales</taxon>
        <taxon>Convolvulaceae</taxon>
        <taxon>Cuscuteae</taxon>
        <taxon>Cuscuta</taxon>
        <taxon>Cuscuta subgen. Grammica</taxon>
        <taxon>Cuscuta sect. Cleistogrammica</taxon>
    </lineage>
</organism>
<sequence>MVIGDAAANVVQLAGLSAGALIGLIVRAANNARMHRNNCKKFAQHLKMIGNLLDQLKIRDRPGDQTREPLEELEDSLRRAYVLVKSCEERSYLYLIAMGWNIVYQFRRSQEEIDRYLKIIPLIALLDNAKLNRRVEEIEMHKCEYTLEDEDMKVQAAISNPQPSRNDRNLLIKNLSRSYPNLPVNEALESESKKLKVELQQSRANMDHNECEVIQRLIEVTENVSTTLRSSDCPKNIESDPKLKETHTTERVVGGHEYGSAKRPSWREEWHADLLGCCSEPSLCVKTFFWPCGTLSKVASVATGKQTTSGEACGEIMTYSIFLACCCYTSCIRVKLRRVLNIKGGAVDDFFSHVLCCCCALVQEWREVEIRGAYGLTKGGMIPPPSQHMGY</sequence>
<dbReference type="InterPro" id="IPR036537">
    <property type="entry name" value="Adaptor_Cbl_N_dom_sf"/>
</dbReference>
<accession>A0A328E588</accession>
<dbReference type="AlphaFoldDB" id="A0A328E588"/>
<dbReference type="NCBIfam" id="TIGR01571">
    <property type="entry name" value="A_thal_Cys_rich"/>
    <property type="match status" value="1"/>
</dbReference>
<dbReference type="EMBL" id="NQVE01000027">
    <property type="protein sequence ID" value="RAL53152.1"/>
    <property type="molecule type" value="Genomic_DNA"/>
</dbReference>
<keyword evidence="1" id="KW-0472">Membrane</keyword>
<evidence type="ECO:0000256" key="1">
    <source>
        <dbReference type="SAM" id="Phobius"/>
    </source>
</evidence>
<evidence type="ECO:0000313" key="3">
    <source>
        <dbReference type="EMBL" id="RAL53152.1"/>
    </source>
</evidence>
<reference evidence="3 4" key="1">
    <citation type="submission" date="2018-06" db="EMBL/GenBank/DDBJ databases">
        <title>The Genome of Cuscuta australis (Dodder) Provides Insight into the Evolution of Plant Parasitism.</title>
        <authorList>
            <person name="Liu H."/>
        </authorList>
    </citation>
    <scope>NUCLEOTIDE SEQUENCE [LARGE SCALE GENOMIC DNA]</scope>
    <source>
        <strain evidence="4">cv. Yunnan</strain>
        <tissue evidence="3">Vines</tissue>
    </source>
</reference>
<dbReference type="InterPro" id="IPR059179">
    <property type="entry name" value="MLKL-like_MCAfunc"/>
</dbReference>
<protein>
    <recommendedName>
        <fullName evidence="2">MCAfunc domain-containing protein</fullName>
    </recommendedName>
</protein>
<dbReference type="GO" id="GO:0007166">
    <property type="term" value="P:cell surface receptor signaling pathway"/>
    <property type="evidence" value="ECO:0007669"/>
    <property type="project" value="InterPro"/>
</dbReference>
<feature type="domain" description="MCAfunc" evidence="2">
    <location>
        <begin position="21"/>
        <end position="161"/>
    </location>
</feature>
<dbReference type="CDD" id="cd21037">
    <property type="entry name" value="MLKL_NTD"/>
    <property type="match status" value="1"/>
</dbReference>
<dbReference type="PANTHER" id="PTHR46604">
    <property type="entry name" value="PROTEIN MID1-COMPLEMENTING ACTIVITY 1"/>
    <property type="match status" value="1"/>
</dbReference>
<evidence type="ECO:0000313" key="4">
    <source>
        <dbReference type="Proteomes" id="UP000249390"/>
    </source>
</evidence>
<dbReference type="InterPro" id="IPR006461">
    <property type="entry name" value="PLAC_motif_containing"/>
</dbReference>
<dbReference type="PANTHER" id="PTHR46604:SF3">
    <property type="entry name" value="PROTEIN MID1-COMPLEMENTING ACTIVITY 1"/>
    <property type="match status" value="1"/>
</dbReference>
<keyword evidence="1" id="KW-1133">Transmembrane helix</keyword>
<gene>
    <name evidence="3" type="ORF">DM860_006824</name>
</gene>
<dbReference type="Pfam" id="PF04749">
    <property type="entry name" value="PLAC8"/>
    <property type="match status" value="1"/>
</dbReference>
<keyword evidence="4" id="KW-1185">Reference proteome</keyword>
<comment type="caution">
    <text evidence="3">The sequence shown here is derived from an EMBL/GenBank/DDBJ whole genome shotgun (WGS) entry which is preliminary data.</text>
</comment>
<dbReference type="Gene3D" id="1.20.930.20">
    <property type="entry name" value="Adaptor protein Cbl, N-terminal domain"/>
    <property type="match status" value="1"/>
</dbReference>
<keyword evidence="1" id="KW-0812">Transmembrane</keyword>